<dbReference type="PANTHER" id="PTHR36698:SF3">
    <property type="entry name" value="ABC-TYPE TRANSPORT AUXILIARY LIPOPROTEIN COMPONENT DOMAIN-CONTAINING PROTEIN"/>
    <property type="match status" value="1"/>
</dbReference>
<dbReference type="Proteomes" id="UP000075635">
    <property type="component" value="Unassembled WGS sequence"/>
</dbReference>
<proteinExistence type="predicted"/>
<feature type="signal peptide" evidence="1">
    <location>
        <begin position="1"/>
        <end position="29"/>
    </location>
</feature>
<evidence type="ECO:0000313" key="4">
    <source>
        <dbReference type="Proteomes" id="UP000075635"/>
    </source>
</evidence>
<comment type="caution">
    <text evidence="3">The sequence shown here is derived from an EMBL/GenBank/DDBJ whole genome shotgun (WGS) entry which is preliminary data.</text>
</comment>
<reference evidence="3 4" key="1">
    <citation type="submission" date="2014-02" db="EMBL/GenBank/DDBJ databases">
        <title>The small core and large imbalanced accessory genome model reveals a collaborative survival strategy of Sorangium cellulosum strains in nature.</title>
        <authorList>
            <person name="Han K."/>
            <person name="Peng R."/>
            <person name="Blom J."/>
            <person name="Li Y.-Z."/>
        </authorList>
    </citation>
    <scope>NUCLEOTIDE SEQUENCE [LARGE SCALE GENOMIC DNA]</scope>
    <source>
        <strain evidence="3 4">So0011-07</strain>
    </source>
</reference>
<protein>
    <recommendedName>
        <fullName evidence="2">Mce/MlaD domain-containing protein</fullName>
    </recommendedName>
</protein>
<dbReference type="PANTHER" id="PTHR36698">
    <property type="entry name" value="BLL5892 PROTEIN"/>
    <property type="match status" value="1"/>
</dbReference>
<feature type="domain" description="Mce/MlaD" evidence="2">
    <location>
        <begin position="38"/>
        <end position="134"/>
    </location>
</feature>
<organism evidence="3 4">
    <name type="scientific">Sorangium cellulosum</name>
    <name type="common">Polyangium cellulosum</name>
    <dbReference type="NCBI Taxonomy" id="56"/>
    <lineage>
        <taxon>Bacteria</taxon>
        <taxon>Pseudomonadati</taxon>
        <taxon>Myxococcota</taxon>
        <taxon>Polyangia</taxon>
        <taxon>Polyangiales</taxon>
        <taxon>Polyangiaceae</taxon>
        <taxon>Sorangium</taxon>
    </lineage>
</organism>
<dbReference type="EMBL" id="JEMB01000892">
    <property type="protein sequence ID" value="KYF92686.1"/>
    <property type="molecule type" value="Genomic_DNA"/>
</dbReference>
<evidence type="ECO:0000259" key="2">
    <source>
        <dbReference type="Pfam" id="PF02470"/>
    </source>
</evidence>
<keyword evidence="1" id="KW-0732">Signal</keyword>
<dbReference type="Pfam" id="PF02470">
    <property type="entry name" value="MlaD"/>
    <property type="match status" value="1"/>
</dbReference>
<sequence length="325" mass="34932">MSSPTNYFKIGLFVLLGLAAAFATAVAFGANQVERQTLAYTTYFNESVQGLDVGSPVKYRGVTIGTVAAIEIAPDRRHVQVGAELDLENIRRLGLTETAPPGEGGPVRFSVPPELRTQLQSQGITGVKFLALDFFDPEANPLPQLPFEAPSNYIPAAPSLMKSIEDSIVRAADSLPVMATRISSALDHIDTMLAQLQEENLAGRTVVTLTNVNDTLAELKDTVKRVNQANIPEKAAGTLAKVDSAVSRLDGVLRRFDGDSGLVASATRATDAFGEVGRSAHGTTRELDTTLREFRETIDAVRDLVESLEKDPDMLLKGRAVKEAP</sequence>
<dbReference type="AlphaFoldDB" id="A0A150SJQ8"/>
<dbReference type="InterPro" id="IPR003399">
    <property type="entry name" value="Mce/MlaD"/>
</dbReference>
<accession>A0A150SJQ8</accession>
<feature type="chain" id="PRO_5007569079" description="Mce/MlaD domain-containing protein" evidence="1">
    <location>
        <begin position="30"/>
        <end position="325"/>
    </location>
</feature>
<evidence type="ECO:0000313" key="3">
    <source>
        <dbReference type="EMBL" id="KYF92686.1"/>
    </source>
</evidence>
<name>A0A150SJQ8_SORCE</name>
<evidence type="ECO:0000256" key="1">
    <source>
        <dbReference type="SAM" id="SignalP"/>
    </source>
</evidence>
<gene>
    <name evidence="3" type="ORF">BE17_49705</name>
</gene>